<dbReference type="GeneID" id="17304546"/>
<keyword evidence="4" id="KW-1185">Reference proteome</keyword>
<dbReference type="AlphaFoldDB" id="L1JH89"/>
<evidence type="ECO:0000313" key="4">
    <source>
        <dbReference type="Proteomes" id="UP000011087"/>
    </source>
</evidence>
<dbReference type="OrthoDB" id="2147227at2759"/>
<dbReference type="Gene3D" id="3.40.50.300">
    <property type="entry name" value="P-loop containing nucleotide triphosphate hydrolases"/>
    <property type="match status" value="1"/>
</dbReference>
<organism evidence="2">
    <name type="scientific">Guillardia theta (strain CCMP2712)</name>
    <name type="common">Cryptophyte</name>
    <dbReference type="NCBI Taxonomy" id="905079"/>
    <lineage>
        <taxon>Eukaryota</taxon>
        <taxon>Cryptophyceae</taxon>
        <taxon>Pyrenomonadales</taxon>
        <taxon>Geminigeraceae</taxon>
        <taxon>Guillardia</taxon>
    </lineage>
</organism>
<dbReference type="eggNOG" id="ENOG502SI4E">
    <property type="taxonomic scope" value="Eukaryota"/>
</dbReference>
<evidence type="ECO:0000256" key="1">
    <source>
        <dbReference type="ARBA" id="ARBA00004229"/>
    </source>
</evidence>
<dbReference type="Proteomes" id="UP000011087">
    <property type="component" value="Unassembled WGS sequence"/>
</dbReference>
<dbReference type="PaxDb" id="55529-EKX47851"/>
<reference evidence="2 4" key="1">
    <citation type="journal article" date="2012" name="Nature">
        <title>Algal genomes reveal evolutionary mosaicism and the fate of nucleomorphs.</title>
        <authorList>
            <consortium name="DOE Joint Genome Institute"/>
            <person name="Curtis B.A."/>
            <person name="Tanifuji G."/>
            <person name="Burki F."/>
            <person name="Gruber A."/>
            <person name="Irimia M."/>
            <person name="Maruyama S."/>
            <person name="Arias M.C."/>
            <person name="Ball S.G."/>
            <person name="Gile G.H."/>
            <person name="Hirakawa Y."/>
            <person name="Hopkins J.F."/>
            <person name="Kuo A."/>
            <person name="Rensing S.A."/>
            <person name="Schmutz J."/>
            <person name="Symeonidi A."/>
            <person name="Elias M."/>
            <person name="Eveleigh R.J."/>
            <person name="Herman E.K."/>
            <person name="Klute M.J."/>
            <person name="Nakayama T."/>
            <person name="Obornik M."/>
            <person name="Reyes-Prieto A."/>
            <person name="Armbrust E.V."/>
            <person name="Aves S.J."/>
            <person name="Beiko R.G."/>
            <person name="Coutinho P."/>
            <person name="Dacks J.B."/>
            <person name="Durnford D.G."/>
            <person name="Fast N.M."/>
            <person name="Green B.R."/>
            <person name="Grisdale C.J."/>
            <person name="Hempel F."/>
            <person name="Henrissat B."/>
            <person name="Hoppner M.P."/>
            <person name="Ishida K."/>
            <person name="Kim E."/>
            <person name="Koreny L."/>
            <person name="Kroth P.G."/>
            <person name="Liu Y."/>
            <person name="Malik S.B."/>
            <person name="Maier U.G."/>
            <person name="McRose D."/>
            <person name="Mock T."/>
            <person name="Neilson J.A."/>
            <person name="Onodera N.T."/>
            <person name="Poole A.M."/>
            <person name="Pritham E.J."/>
            <person name="Richards T.A."/>
            <person name="Rocap G."/>
            <person name="Roy S.W."/>
            <person name="Sarai C."/>
            <person name="Schaack S."/>
            <person name="Shirato S."/>
            <person name="Slamovits C.H."/>
            <person name="Spencer D.F."/>
            <person name="Suzuki S."/>
            <person name="Worden A.Z."/>
            <person name="Zauner S."/>
            <person name="Barry K."/>
            <person name="Bell C."/>
            <person name="Bharti A.K."/>
            <person name="Crow J.A."/>
            <person name="Grimwood J."/>
            <person name="Kramer R."/>
            <person name="Lindquist E."/>
            <person name="Lucas S."/>
            <person name="Salamov A."/>
            <person name="McFadden G.I."/>
            <person name="Lane C.E."/>
            <person name="Keeling P.J."/>
            <person name="Gray M.W."/>
            <person name="Grigoriev I.V."/>
            <person name="Archibald J.M."/>
        </authorList>
    </citation>
    <scope>NUCLEOTIDE SEQUENCE</scope>
    <source>
        <strain evidence="2 4">CCMP2712</strain>
    </source>
</reference>
<dbReference type="EMBL" id="JH992988">
    <property type="protein sequence ID" value="EKX47851.1"/>
    <property type="molecule type" value="Genomic_DNA"/>
</dbReference>
<dbReference type="EnsemblProtists" id="EKX47851">
    <property type="protein sequence ID" value="EKX47851"/>
    <property type="gene ID" value="GUITHDRAFT_106401"/>
</dbReference>
<accession>L1JH89</accession>
<dbReference type="SUPFAM" id="SSF52540">
    <property type="entry name" value="P-loop containing nucleoside triphosphate hydrolases"/>
    <property type="match status" value="1"/>
</dbReference>
<reference evidence="4" key="2">
    <citation type="submission" date="2012-11" db="EMBL/GenBank/DDBJ databases">
        <authorList>
            <person name="Kuo A."/>
            <person name="Curtis B.A."/>
            <person name="Tanifuji G."/>
            <person name="Burki F."/>
            <person name="Gruber A."/>
            <person name="Irimia M."/>
            <person name="Maruyama S."/>
            <person name="Arias M.C."/>
            <person name="Ball S.G."/>
            <person name="Gile G.H."/>
            <person name="Hirakawa Y."/>
            <person name="Hopkins J.F."/>
            <person name="Rensing S.A."/>
            <person name="Schmutz J."/>
            <person name="Symeonidi A."/>
            <person name="Elias M."/>
            <person name="Eveleigh R.J."/>
            <person name="Herman E.K."/>
            <person name="Klute M.J."/>
            <person name="Nakayama T."/>
            <person name="Obornik M."/>
            <person name="Reyes-Prieto A."/>
            <person name="Armbrust E.V."/>
            <person name="Aves S.J."/>
            <person name="Beiko R.G."/>
            <person name="Coutinho P."/>
            <person name="Dacks J.B."/>
            <person name="Durnford D.G."/>
            <person name="Fast N.M."/>
            <person name="Green B.R."/>
            <person name="Grisdale C."/>
            <person name="Hempe F."/>
            <person name="Henrissat B."/>
            <person name="Hoppner M.P."/>
            <person name="Ishida K.-I."/>
            <person name="Kim E."/>
            <person name="Koreny L."/>
            <person name="Kroth P.G."/>
            <person name="Liu Y."/>
            <person name="Malik S.-B."/>
            <person name="Maier U.G."/>
            <person name="McRose D."/>
            <person name="Mock T."/>
            <person name="Neilson J.A."/>
            <person name="Onodera N.T."/>
            <person name="Poole A.M."/>
            <person name="Pritham E.J."/>
            <person name="Richards T.A."/>
            <person name="Rocap G."/>
            <person name="Roy S.W."/>
            <person name="Sarai C."/>
            <person name="Schaack S."/>
            <person name="Shirato S."/>
            <person name="Slamovits C.H."/>
            <person name="Spencer D.F."/>
            <person name="Suzuki S."/>
            <person name="Worden A.Z."/>
            <person name="Zauner S."/>
            <person name="Barry K."/>
            <person name="Bell C."/>
            <person name="Bharti A.K."/>
            <person name="Crow J.A."/>
            <person name="Grimwood J."/>
            <person name="Kramer R."/>
            <person name="Lindquist E."/>
            <person name="Lucas S."/>
            <person name="Salamov A."/>
            <person name="McFadden G.I."/>
            <person name="Lane C.E."/>
            <person name="Keeling P.J."/>
            <person name="Gray M.W."/>
            <person name="Grigoriev I.V."/>
            <person name="Archibald J.M."/>
        </authorList>
    </citation>
    <scope>NUCLEOTIDE SEQUENCE</scope>
    <source>
        <strain evidence="4">CCMP2712</strain>
    </source>
</reference>
<dbReference type="RefSeq" id="XP_005834831.1">
    <property type="nucleotide sequence ID" value="XM_005834774.1"/>
</dbReference>
<comment type="subcellular location">
    <subcellularLocation>
        <location evidence="1">Plastid</location>
        <location evidence="1">Chloroplast</location>
    </subcellularLocation>
</comment>
<gene>
    <name evidence="2" type="ORF">GUITHDRAFT_106401</name>
</gene>
<evidence type="ECO:0000313" key="2">
    <source>
        <dbReference type="EMBL" id="EKX47851.1"/>
    </source>
</evidence>
<dbReference type="InterPro" id="IPR027417">
    <property type="entry name" value="P-loop_NTPase"/>
</dbReference>
<proteinExistence type="predicted"/>
<dbReference type="GO" id="GO:0009507">
    <property type="term" value="C:chloroplast"/>
    <property type="evidence" value="ECO:0007669"/>
    <property type="project" value="UniProtKB-SubCell"/>
</dbReference>
<dbReference type="HOGENOM" id="CLU_016639_1_1_1"/>
<dbReference type="KEGG" id="gtt:GUITHDRAFT_106401"/>
<protein>
    <submittedName>
        <fullName evidence="2 3">Uncharacterized protein</fullName>
    </submittedName>
</protein>
<evidence type="ECO:0000313" key="3">
    <source>
        <dbReference type="EnsemblProtists" id="EKX47851"/>
    </source>
</evidence>
<sequence length="560" mass="64894">MKAFIITNHKNLVEDKKRLRDKEAQLRADKRQFRGGKQEEKQTSFPWTESEARFDSMGFCMEEKYFRLDCSYFMGTSEDNREQLLLYCRAAFLEQFRFLRKQVLEQGALGWIQGSPGTGKTTTTLSFCMTLDMNEWSFKYIRLKAKDNTFVVAVEGNKRKTCSVAKAERKQLTQLLEELSGGKKSLLVLDGYLTHQEYHIKALDACIIWRNADRQNRRLVVVTSMASRGKTYEEEEKHMQLEQHIVPSWRIDEYLDAVQLDEFYDKVKANLEMDVDADILGVKVTNGPKSKEQRVNHKHYLAGASCRYMFDITSEKVLEYLDLAFQRAPNLQDLFRGNVGASAADMTNRLIATFVVQKRVVWYPVSKYVASNLTASVGAVDMLRKMFTTFKGPRAMHGHLLEMLFFEEVRRDLSITYEKSNQPEVLKACNFVVNFDPSQQTDLLPHERVCYKPISEFQGGYDALIVDQIKKVVQFFQMTVAMDHSFKLSYFLSALEALRIPPGRTWTIRIVVVVPPENRWSFRIAPVKDDGALEQYMWTKWLERSMAEVASIDFDRGYIG</sequence>
<reference evidence="3" key="3">
    <citation type="submission" date="2015-06" db="UniProtKB">
        <authorList>
            <consortium name="EnsemblProtists"/>
        </authorList>
    </citation>
    <scope>IDENTIFICATION</scope>
</reference>
<name>L1JH89_GUITC</name>